<feature type="domain" description="4Fe-4S ferredoxin-type" evidence="10">
    <location>
        <begin position="1"/>
        <end position="30"/>
    </location>
</feature>
<evidence type="ECO:0000256" key="1">
    <source>
        <dbReference type="ARBA" id="ARBA00001966"/>
    </source>
</evidence>
<evidence type="ECO:0000259" key="10">
    <source>
        <dbReference type="PROSITE" id="PS51379"/>
    </source>
</evidence>
<dbReference type="STRING" id="180163.SAMN02745174_01599"/>
<proteinExistence type="predicted"/>
<dbReference type="InterPro" id="IPR017900">
    <property type="entry name" value="4Fe4S_Fe_S_CS"/>
</dbReference>
<dbReference type="PANTHER" id="PTHR24960">
    <property type="entry name" value="PHOTOSYSTEM I IRON-SULFUR CENTER-RELATED"/>
    <property type="match status" value="1"/>
</dbReference>
<accession>A0A1T4NNA6</accession>
<dbReference type="Pfam" id="PF14697">
    <property type="entry name" value="Fer4_21"/>
    <property type="match status" value="1"/>
</dbReference>
<evidence type="ECO:0000256" key="3">
    <source>
        <dbReference type="ARBA" id="ARBA00022448"/>
    </source>
</evidence>
<dbReference type="PRINTS" id="PR00354">
    <property type="entry name" value="7FE8SFRDOXIN"/>
</dbReference>
<reference evidence="11 12" key="1">
    <citation type="submission" date="2017-02" db="EMBL/GenBank/DDBJ databases">
        <authorList>
            <person name="Peterson S.W."/>
        </authorList>
    </citation>
    <scope>NUCLEOTIDE SEQUENCE [LARGE SCALE GENOMIC DNA]</scope>
    <source>
        <strain evidence="11 12">ATCC 700028</strain>
    </source>
</reference>
<evidence type="ECO:0000313" key="11">
    <source>
        <dbReference type="EMBL" id="SJZ80682.1"/>
    </source>
</evidence>
<evidence type="ECO:0000256" key="9">
    <source>
        <dbReference type="RuleBase" id="RU365098"/>
    </source>
</evidence>
<dbReference type="PROSITE" id="PS51379">
    <property type="entry name" value="4FE4S_FER_2"/>
    <property type="match status" value="2"/>
</dbReference>
<dbReference type="PROSITE" id="PS00198">
    <property type="entry name" value="4FE4S_FER_1"/>
    <property type="match status" value="2"/>
</dbReference>
<dbReference type="InterPro" id="IPR050157">
    <property type="entry name" value="PSI_iron-sulfur_center"/>
</dbReference>
<dbReference type="Proteomes" id="UP000191153">
    <property type="component" value="Unassembled WGS sequence"/>
</dbReference>
<evidence type="ECO:0000256" key="6">
    <source>
        <dbReference type="ARBA" id="ARBA00022982"/>
    </source>
</evidence>
<name>A0A1T4NNA6_9FUSO</name>
<dbReference type="PANTHER" id="PTHR24960:SF79">
    <property type="entry name" value="PHOTOSYSTEM I IRON-SULFUR CENTER"/>
    <property type="match status" value="1"/>
</dbReference>
<comment type="cofactor">
    <cofactor evidence="1 9">
        <name>[4Fe-4S] cluster</name>
        <dbReference type="ChEBI" id="CHEBI:49883"/>
    </cofactor>
</comment>
<keyword evidence="6 9" id="KW-0249">Electron transport</keyword>
<keyword evidence="8 9" id="KW-0411">Iron-sulfur</keyword>
<dbReference type="GO" id="GO:0009055">
    <property type="term" value="F:electron transfer activity"/>
    <property type="evidence" value="ECO:0007669"/>
    <property type="project" value="UniProtKB-UniRule"/>
</dbReference>
<dbReference type="OrthoDB" id="9803397at2"/>
<keyword evidence="7 9" id="KW-0408">Iron</keyword>
<keyword evidence="12" id="KW-1185">Reference proteome</keyword>
<evidence type="ECO:0000256" key="4">
    <source>
        <dbReference type="ARBA" id="ARBA00022485"/>
    </source>
</evidence>
<keyword evidence="3 9" id="KW-0813">Transport</keyword>
<dbReference type="GO" id="GO:0051539">
    <property type="term" value="F:4 iron, 4 sulfur cluster binding"/>
    <property type="evidence" value="ECO:0007669"/>
    <property type="project" value="UniProtKB-UniRule"/>
</dbReference>
<dbReference type="EMBL" id="FUWX01000011">
    <property type="protein sequence ID" value="SJZ80682.1"/>
    <property type="molecule type" value="Genomic_DNA"/>
</dbReference>
<dbReference type="InterPro" id="IPR017896">
    <property type="entry name" value="4Fe4S_Fe-S-bd"/>
</dbReference>
<dbReference type="Gene3D" id="3.30.70.20">
    <property type="match status" value="1"/>
</dbReference>
<dbReference type="SUPFAM" id="SSF54862">
    <property type="entry name" value="4Fe-4S ferredoxins"/>
    <property type="match status" value="1"/>
</dbReference>
<feature type="domain" description="4Fe-4S ferredoxin-type" evidence="10">
    <location>
        <begin position="31"/>
        <end position="59"/>
    </location>
</feature>
<gene>
    <name evidence="11" type="ORF">SAMN02745174_01599</name>
</gene>
<dbReference type="GO" id="GO:0046872">
    <property type="term" value="F:metal ion binding"/>
    <property type="evidence" value="ECO:0007669"/>
    <property type="project" value="UniProtKB-UniRule"/>
</dbReference>
<evidence type="ECO:0000256" key="8">
    <source>
        <dbReference type="ARBA" id="ARBA00023014"/>
    </source>
</evidence>
<keyword evidence="4 9" id="KW-0004">4Fe-4S</keyword>
<dbReference type="RefSeq" id="WP_078694084.1">
    <property type="nucleotide sequence ID" value="NZ_FUWX01000011.1"/>
</dbReference>
<evidence type="ECO:0000313" key="12">
    <source>
        <dbReference type="Proteomes" id="UP000191153"/>
    </source>
</evidence>
<organism evidence="11 12">
    <name type="scientific">Cetobacterium ceti</name>
    <dbReference type="NCBI Taxonomy" id="180163"/>
    <lineage>
        <taxon>Bacteria</taxon>
        <taxon>Fusobacteriati</taxon>
        <taxon>Fusobacteriota</taxon>
        <taxon>Fusobacteriia</taxon>
        <taxon>Fusobacteriales</taxon>
        <taxon>Fusobacteriaceae</taxon>
        <taxon>Cetobacterium</taxon>
    </lineage>
</organism>
<protein>
    <recommendedName>
        <fullName evidence="9">Ferredoxin</fullName>
    </recommendedName>
</protein>
<dbReference type="InterPro" id="IPR000813">
    <property type="entry name" value="7Fe_ferredoxin"/>
</dbReference>
<evidence type="ECO:0000256" key="2">
    <source>
        <dbReference type="ARBA" id="ARBA00003532"/>
    </source>
</evidence>
<evidence type="ECO:0000256" key="7">
    <source>
        <dbReference type="ARBA" id="ARBA00023004"/>
    </source>
</evidence>
<dbReference type="AlphaFoldDB" id="A0A1T4NNA6"/>
<keyword evidence="5 9" id="KW-0479">Metal-binding</keyword>
<sequence>MAYRINKEECISCGACQEVCPVSCISEDENGKRVIDEDVCIDCGSCASVCPVSCISHVE</sequence>
<comment type="function">
    <text evidence="2 9">Ferredoxins are iron-sulfur proteins that transfer electrons in a wide variety of metabolic reactions.</text>
</comment>
<evidence type="ECO:0000256" key="5">
    <source>
        <dbReference type="ARBA" id="ARBA00022723"/>
    </source>
</evidence>